<organism evidence="3 4">
    <name type="scientific">Hyaloscypha variabilis (strain UAMH 11265 / GT02V1 / F)</name>
    <name type="common">Meliniomyces variabilis</name>
    <dbReference type="NCBI Taxonomy" id="1149755"/>
    <lineage>
        <taxon>Eukaryota</taxon>
        <taxon>Fungi</taxon>
        <taxon>Dikarya</taxon>
        <taxon>Ascomycota</taxon>
        <taxon>Pezizomycotina</taxon>
        <taxon>Leotiomycetes</taxon>
        <taxon>Helotiales</taxon>
        <taxon>Hyaloscyphaceae</taxon>
        <taxon>Hyaloscypha</taxon>
        <taxon>Hyaloscypha variabilis</taxon>
    </lineage>
</organism>
<reference evidence="3 4" key="1">
    <citation type="submission" date="2016-04" db="EMBL/GenBank/DDBJ databases">
        <title>A degradative enzymes factory behind the ericoid mycorrhizal symbiosis.</title>
        <authorList>
            <consortium name="DOE Joint Genome Institute"/>
            <person name="Martino E."/>
            <person name="Morin E."/>
            <person name="Grelet G."/>
            <person name="Kuo A."/>
            <person name="Kohler A."/>
            <person name="Daghino S."/>
            <person name="Barry K."/>
            <person name="Choi C."/>
            <person name="Cichocki N."/>
            <person name="Clum A."/>
            <person name="Copeland A."/>
            <person name="Hainaut M."/>
            <person name="Haridas S."/>
            <person name="Labutti K."/>
            <person name="Lindquist E."/>
            <person name="Lipzen A."/>
            <person name="Khouja H.-R."/>
            <person name="Murat C."/>
            <person name="Ohm R."/>
            <person name="Olson A."/>
            <person name="Spatafora J."/>
            <person name="Veneault-Fourrey C."/>
            <person name="Henrissat B."/>
            <person name="Grigoriev I."/>
            <person name="Martin F."/>
            <person name="Perotto S."/>
        </authorList>
    </citation>
    <scope>NUCLEOTIDE SEQUENCE [LARGE SCALE GENOMIC DNA]</scope>
    <source>
        <strain evidence="3 4">F</strain>
    </source>
</reference>
<keyword evidence="4" id="KW-1185">Reference proteome</keyword>
<protein>
    <recommendedName>
        <fullName evidence="2">RING-type domain-containing protein</fullName>
    </recommendedName>
</protein>
<gene>
    <name evidence="3" type="ORF">L207DRAFT_628817</name>
</gene>
<dbReference type="Pfam" id="PF13639">
    <property type="entry name" value="zf-RING_2"/>
    <property type="match status" value="1"/>
</dbReference>
<evidence type="ECO:0000256" key="1">
    <source>
        <dbReference type="PROSITE-ProRule" id="PRU00175"/>
    </source>
</evidence>
<accession>A0A2J6S653</accession>
<dbReference type="AlphaFoldDB" id="A0A2J6S653"/>
<evidence type="ECO:0000259" key="2">
    <source>
        <dbReference type="PROSITE" id="PS50089"/>
    </source>
</evidence>
<keyword evidence="1" id="KW-0863">Zinc-finger</keyword>
<evidence type="ECO:0000313" key="3">
    <source>
        <dbReference type="EMBL" id="PMD46242.1"/>
    </source>
</evidence>
<dbReference type="SUPFAM" id="SSF57850">
    <property type="entry name" value="RING/U-box"/>
    <property type="match status" value="1"/>
</dbReference>
<dbReference type="STRING" id="1149755.A0A2J6S653"/>
<dbReference type="OrthoDB" id="8062037at2759"/>
<dbReference type="GO" id="GO:0008270">
    <property type="term" value="F:zinc ion binding"/>
    <property type="evidence" value="ECO:0007669"/>
    <property type="project" value="UniProtKB-KW"/>
</dbReference>
<sequence>MSTTNPEQHPTTPPDCSICLEPRFPSTSVALVPCTHAFDLSCIHHYLTKPVRSTADRKCPLCRQPITAIKYNFAASGSCDTYTFGPNQAEPHLLSGPFIAVDEEIRIDMTPAQKARVIELRRLRRIEDYVDQYFCLRLERVWYLSTKGDEIKVVLAQNFIMLTVRQSNTPRTMTRLGRLNIVETFIKDDAEALEKDLGPQNPRAVERIKREIEEVDGMMRIPREGGNKELFERPMFKIDRRGVRCSVNTRMNFTRTNHWEGGESLMFERTTDLCEEYKAEPLCTLDDDDLFPESVGGIGGGETIRLVREEIQGILETIALVKPDWRGLERAITGIMEPVPAGRETGCEYCGKWHRNGDCQLEPGVTLIENLHEL</sequence>
<dbReference type="InterPro" id="IPR013083">
    <property type="entry name" value="Znf_RING/FYVE/PHD"/>
</dbReference>
<evidence type="ECO:0000313" key="4">
    <source>
        <dbReference type="Proteomes" id="UP000235786"/>
    </source>
</evidence>
<dbReference type="InterPro" id="IPR001841">
    <property type="entry name" value="Znf_RING"/>
</dbReference>
<feature type="domain" description="RING-type" evidence="2">
    <location>
        <begin position="16"/>
        <end position="63"/>
    </location>
</feature>
<dbReference type="Proteomes" id="UP000235786">
    <property type="component" value="Unassembled WGS sequence"/>
</dbReference>
<dbReference type="EMBL" id="KZ613939">
    <property type="protein sequence ID" value="PMD46242.1"/>
    <property type="molecule type" value="Genomic_DNA"/>
</dbReference>
<keyword evidence="1" id="KW-0479">Metal-binding</keyword>
<dbReference type="Gene3D" id="3.30.40.10">
    <property type="entry name" value="Zinc/RING finger domain, C3HC4 (zinc finger)"/>
    <property type="match status" value="1"/>
</dbReference>
<proteinExistence type="predicted"/>
<name>A0A2J6S653_HYAVF</name>
<keyword evidence="1" id="KW-0862">Zinc</keyword>
<dbReference type="SMART" id="SM00184">
    <property type="entry name" value="RING"/>
    <property type="match status" value="1"/>
</dbReference>
<dbReference type="PROSITE" id="PS50089">
    <property type="entry name" value="ZF_RING_2"/>
    <property type="match status" value="1"/>
</dbReference>